<organism evidence="1 2">
    <name type="scientific">Paludisphaera mucosa</name>
    <dbReference type="NCBI Taxonomy" id="3030827"/>
    <lineage>
        <taxon>Bacteria</taxon>
        <taxon>Pseudomonadati</taxon>
        <taxon>Planctomycetota</taxon>
        <taxon>Planctomycetia</taxon>
        <taxon>Isosphaerales</taxon>
        <taxon>Isosphaeraceae</taxon>
        <taxon>Paludisphaera</taxon>
    </lineage>
</organism>
<dbReference type="EMBL" id="JARRAG010000008">
    <property type="protein sequence ID" value="MDG3008494.1"/>
    <property type="molecule type" value="Genomic_DNA"/>
</dbReference>
<sequence>MKLLTGRPKAKRREVKFSPDWSARSGYGRLESRALTAPAIYRRPPAFPNSPPDGVNAWVNGGTPVFGVQSSTAGGTIGAGTLTAISQATTSVVDAANPGSPSGPVGSGAASFTAATQCIVSGGFGFLPAGAGTDFNRGYRLASTTGAIPAAFVRQTYSYEFHGSGIAIFNAQARLATPNLVIGGTNLGVTITVGNGTPFAASPSGTVVNGAQTVTWTCAITGGATPSVIFRVVDIQAVGALPAAGYLPNGDAAGTPWVVASQNGAGGAFQAPGMSTITAGYSLEIFTTRPS</sequence>
<dbReference type="RefSeq" id="WP_277864813.1">
    <property type="nucleotide sequence ID" value="NZ_JARRAG010000008.1"/>
</dbReference>
<proteinExistence type="predicted"/>
<accession>A0ABT6FLQ3</accession>
<name>A0ABT6FLQ3_9BACT</name>
<evidence type="ECO:0000313" key="2">
    <source>
        <dbReference type="Proteomes" id="UP001216907"/>
    </source>
</evidence>
<keyword evidence="2" id="KW-1185">Reference proteome</keyword>
<comment type="caution">
    <text evidence="1">The sequence shown here is derived from an EMBL/GenBank/DDBJ whole genome shotgun (WGS) entry which is preliminary data.</text>
</comment>
<evidence type="ECO:0000313" key="1">
    <source>
        <dbReference type="EMBL" id="MDG3008494.1"/>
    </source>
</evidence>
<gene>
    <name evidence="1" type="ORF">PZE19_32415</name>
</gene>
<evidence type="ECO:0008006" key="3">
    <source>
        <dbReference type="Google" id="ProtNLM"/>
    </source>
</evidence>
<dbReference type="Proteomes" id="UP001216907">
    <property type="component" value="Unassembled WGS sequence"/>
</dbReference>
<protein>
    <recommendedName>
        <fullName evidence="3">Minor tail protein</fullName>
    </recommendedName>
</protein>
<reference evidence="1 2" key="1">
    <citation type="submission" date="2023-03" db="EMBL/GenBank/DDBJ databases">
        <title>Paludisphaera mucosa sp. nov. a novel planctomycete from northern fen.</title>
        <authorList>
            <person name="Ivanova A."/>
        </authorList>
    </citation>
    <scope>NUCLEOTIDE SEQUENCE [LARGE SCALE GENOMIC DNA]</scope>
    <source>
        <strain evidence="1 2">Pla2</strain>
    </source>
</reference>